<reference evidence="6" key="1">
    <citation type="submission" date="2017-06" db="EMBL/GenBank/DDBJ databases">
        <title>Novel phages from South African skin metaviromes.</title>
        <authorList>
            <person name="van Zyl L.J."/>
            <person name="Abrahams Y."/>
            <person name="Stander E.A."/>
            <person name="Kirby B.M."/>
            <person name="Clavaud C."/>
            <person name="Farcet C."/>
            <person name="Breton L."/>
            <person name="Trindade M.I."/>
        </authorList>
    </citation>
    <scope>NUCLEOTIDE SEQUENCE</scope>
</reference>
<keyword evidence="2" id="KW-1194">Viral DNA replication</keyword>
<keyword evidence="1" id="KW-0235">DNA replication</keyword>
<dbReference type="InterPro" id="IPR043502">
    <property type="entry name" value="DNA/RNA_pol_sf"/>
</dbReference>
<dbReference type="Gene3D" id="1.20.1060.10">
    <property type="entry name" value="Taq DNA Polymerase, Chain T, domain 4"/>
    <property type="match status" value="1"/>
</dbReference>
<dbReference type="Gene3D" id="3.30.420.10">
    <property type="entry name" value="Ribonuclease H-like superfamily/Ribonuclease H"/>
    <property type="match status" value="1"/>
</dbReference>
<dbReference type="EMBL" id="MF417871">
    <property type="protein sequence ID" value="ASN68058.1"/>
    <property type="molecule type" value="Genomic_DNA"/>
</dbReference>
<evidence type="ECO:0000313" key="6">
    <source>
        <dbReference type="EMBL" id="ASN68058.1"/>
    </source>
</evidence>
<dbReference type="PANTHER" id="PTHR10133">
    <property type="entry name" value="DNA POLYMERASE I"/>
    <property type="match status" value="1"/>
</dbReference>
<protein>
    <submittedName>
        <fullName evidence="6">Putative DNA polymerase I</fullName>
    </submittedName>
</protein>
<evidence type="ECO:0000259" key="5">
    <source>
        <dbReference type="SMART" id="SM00482"/>
    </source>
</evidence>
<dbReference type="SUPFAM" id="SSF53098">
    <property type="entry name" value="Ribonuclease H-like"/>
    <property type="match status" value="1"/>
</dbReference>
<evidence type="ECO:0000256" key="1">
    <source>
        <dbReference type="ARBA" id="ARBA00022705"/>
    </source>
</evidence>
<dbReference type="Gene3D" id="3.30.70.370">
    <property type="match status" value="1"/>
</dbReference>
<feature type="compositionally biased region" description="Polar residues" evidence="3">
    <location>
        <begin position="8"/>
        <end position="18"/>
    </location>
</feature>
<dbReference type="Pfam" id="PF00476">
    <property type="entry name" value="DNA_pol_A"/>
    <property type="match status" value="1"/>
</dbReference>
<dbReference type="GO" id="GO:0003887">
    <property type="term" value="F:DNA-directed DNA polymerase activity"/>
    <property type="evidence" value="ECO:0007669"/>
    <property type="project" value="InterPro"/>
</dbReference>
<feature type="region of interest" description="Disordered" evidence="3">
    <location>
        <begin position="1"/>
        <end position="26"/>
    </location>
</feature>
<dbReference type="GO" id="GO:0008408">
    <property type="term" value="F:3'-5' exonuclease activity"/>
    <property type="evidence" value="ECO:0007669"/>
    <property type="project" value="InterPro"/>
</dbReference>
<evidence type="ECO:0000256" key="2">
    <source>
        <dbReference type="ARBA" id="ARBA00023109"/>
    </source>
</evidence>
<dbReference type="SMART" id="SM00482">
    <property type="entry name" value="POLAc"/>
    <property type="match status" value="1"/>
</dbReference>
<name>A0A2H4J6W7_9CAUD</name>
<accession>A0A2H4J6W7</accession>
<dbReference type="GO" id="GO:0003677">
    <property type="term" value="F:DNA binding"/>
    <property type="evidence" value="ECO:0007669"/>
    <property type="project" value="InterPro"/>
</dbReference>
<dbReference type="Pfam" id="PF01612">
    <property type="entry name" value="DNA_pol_A_exo1"/>
    <property type="match status" value="1"/>
</dbReference>
<gene>
    <name evidence="6" type="ORF">8F11_23</name>
</gene>
<dbReference type="InterPro" id="IPR012337">
    <property type="entry name" value="RNaseH-like_sf"/>
</dbReference>
<dbReference type="GO" id="GO:0006261">
    <property type="term" value="P:DNA-templated DNA replication"/>
    <property type="evidence" value="ECO:0007669"/>
    <property type="project" value="InterPro"/>
</dbReference>
<dbReference type="PANTHER" id="PTHR10133:SF27">
    <property type="entry name" value="DNA POLYMERASE NU"/>
    <property type="match status" value="1"/>
</dbReference>
<feature type="domain" description="3'-5' exonuclease" evidence="4">
    <location>
        <begin position="119"/>
        <end position="301"/>
    </location>
</feature>
<dbReference type="SUPFAM" id="SSF56672">
    <property type="entry name" value="DNA/RNA polymerases"/>
    <property type="match status" value="1"/>
</dbReference>
<dbReference type="InterPro" id="IPR002562">
    <property type="entry name" value="3'-5'_exonuclease_dom"/>
</dbReference>
<dbReference type="InterPro" id="IPR002298">
    <property type="entry name" value="DNA_polymerase_A"/>
</dbReference>
<evidence type="ECO:0000259" key="4">
    <source>
        <dbReference type="SMART" id="SM00474"/>
    </source>
</evidence>
<sequence>MKIEIKLNTASPGGNDSASKALADAAQRKKDATETIDDAWERILRQKNTDSDLRKLREVKRAMDAGLIGREAPKTDKRGKLKPLGRFSKAECLRLWQAIQAAEVERIRAEMIENTPNNYRLINTVEQLDEFCAILDGEDEICFDVETTGTDVYNDYIVGQVLSAVKANLHVYIPTKHITDVPQLDHEYVIDRLRPYYEDVNLGKIAHNAKFDIHMLRNEGVQLRGLTFDTQVACHVLNENEPSKALKELVTKYLRIPSLTYGQLFGKVGFQEVPLDLALAYAAKDGDVTIKLRDFQRHHLVQTELIKYYETVENPLITVVVDMERAGLYLDKEKAEELSSTEKTKVDELDASMRQAFGVDDEFNFNSTVQLRELLYDRLKLDKHFKGTDMKRGDNGYYSTDKTALGLLANHHEGVAMLLKYRAASKTYGTYFESMPRRAQADGRVHGEFNQDTTDTGRFSSREPNLQNLPAVAKTMFVAPPGYVILSGDFSQQEPRILTHASKEPYLTEIYQTGQDLYTMAAAKLFKKSPNECGDGSKYRKMMKTGLLAVMYGTGPFTLGKQLGITKEEAQQFIDDFYAEYTCVKSFMDGLVVQCKKTGYIRMLYGRKRRVPLIKSRDYREKSRAERQIKNSFVQGSAAIQTKKTMIAVAELCERKGWIPAFSIHDEIGLYAQDNITHEDVREFEEVMLNTVKLAVPNKTDIEISLRWGHGYSVEEWFDGKRD</sequence>
<dbReference type="InterPro" id="IPR036397">
    <property type="entry name" value="RNaseH_sf"/>
</dbReference>
<dbReference type="InterPro" id="IPR001098">
    <property type="entry name" value="DNA-dir_DNA_pol_A_palm_dom"/>
</dbReference>
<organism evidence="6">
    <name type="scientific">uncultured Caudovirales phage</name>
    <dbReference type="NCBI Taxonomy" id="2100421"/>
    <lineage>
        <taxon>Viruses</taxon>
        <taxon>Duplodnaviria</taxon>
        <taxon>Heunggongvirae</taxon>
        <taxon>Uroviricota</taxon>
        <taxon>Caudoviricetes</taxon>
        <taxon>Peduoviridae</taxon>
        <taxon>Maltschvirus</taxon>
        <taxon>Maltschvirus maltsch</taxon>
    </lineage>
</organism>
<evidence type="ECO:0000256" key="3">
    <source>
        <dbReference type="SAM" id="MobiDB-lite"/>
    </source>
</evidence>
<dbReference type="GO" id="GO:0006302">
    <property type="term" value="P:double-strand break repair"/>
    <property type="evidence" value="ECO:0007669"/>
    <property type="project" value="TreeGrafter"/>
</dbReference>
<proteinExistence type="predicted"/>
<dbReference type="CDD" id="cd06139">
    <property type="entry name" value="DNA_polA_I_Ecoli_like_exo"/>
    <property type="match status" value="1"/>
</dbReference>
<dbReference type="Gene3D" id="1.10.150.20">
    <property type="entry name" value="5' to 3' exonuclease, C-terminal subdomain"/>
    <property type="match status" value="1"/>
</dbReference>
<dbReference type="PRINTS" id="PR00868">
    <property type="entry name" value="DNAPOLI"/>
</dbReference>
<dbReference type="SMART" id="SM00474">
    <property type="entry name" value="35EXOc"/>
    <property type="match status" value="1"/>
</dbReference>
<dbReference type="GO" id="GO:0039693">
    <property type="term" value="P:viral DNA genome replication"/>
    <property type="evidence" value="ECO:0007669"/>
    <property type="project" value="UniProtKB-KW"/>
</dbReference>
<feature type="domain" description="DNA-directed DNA polymerase family A palm" evidence="5">
    <location>
        <begin position="473"/>
        <end position="676"/>
    </location>
</feature>